<accession>A0AAU7E4Q7</accession>
<proteinExistence type="predicted"/>
<evidence type="ECO:0000313" key="1">
    <source>
        <dbReference type="EMBL" id="XBJ28530.1"/>
    </source>
</evidence>
<dbReference type="EMBL" id="CP155620">
    <property type="protein sequence ID" value="XBJ28530.1"/>
    <property type="molecule type" value="Genomic_DNA"/>
</dbReference>
<dbReference type="AlphaFoldDB" id="A0AAU7E4Q7"/>
<protein>
    <submittedName>
        <fullName evidence="1">Uncharacterized protein</fullName>
    </submittedName>
</protein>
<name>A0AAU7E4Q7_9BACT</name>
<sequence length="67" mass="7731">MILSKTKALSDFCHPKGTRRLKDIYLKSWLLKIVVTHKDSLCCYIHSEHLALLSSFFKAYYIAGLIT</sequence>
<dbReference type="RefSeq" id="WP_348518155.1">
    <property type="nucleotide sequence ID" value="NZ_CP155620.1"/>
</dbReference>
<reference evidence="1" key="1">
    <citation type="submission" date="2024-05" db="EMBL/GenBank/DDBJ databases">
        <title>Campylobacter coli isolated from environmental waters in Slovenia.</title>
        <authorList>
            <person name="Zautner A.E."/>
            <person name="Bunk B."/>
            <person name="Riedel T."/>
            <person name="Sproeer C."/>
        </authorList>
    </citation>
    <scope>NUCLEOTIDE SEQUENCE</scope>
    <source>
        <strain evidence="1">CCS1377</strain>
    </source>
</reference>
<organism evidence="1">
    <name type="scientific">Campylobacter sp. CCS1377</name>
    <dbReference type="NCBI Taxonomy" id="3158229"/>
    <lineage>
        <taxon>Bacteria</taxon>
        <taxon>Pseudomonadati</taxon>
        <taxon>Campylobacterota</taxon>
        <taxon>Epsilonproteobacteria</taxon>
        <taxon>Campylobacterales</taxon>
        <taxon>Campylobacteraceae</taxon>
        <taxon>Campylobacter</taxon>
    </lineage>
</organism>
<gene>
    <name evidence="1" type="ORF">AAH949_05335</name>
</gene>